<dbReference type="InterPro" id="IPR048366">
    <property type="entry name" value="TNP-like_GBD"/>
</dbReference>
<organism evidence="4 5">
    <name type="scientific">Haemaphysalis longicornis</name>
    <name type="common">Bush tick</name>
    <dbReference type="NCBI Taxonomy" id="44386"/>
    <lineage>
        <taxon>Eukaryota</taxon>
        <taxon>Metazoa</taxon>
        <taxon>Ecdysozoa</taxon>
        <taxon>Arthropoda</taxon>
        <taxon>Chelicerata</taxon>
        <taxon>Arachnida</taxon>
        <taxon>Acari</taxon>
        <taxon>Parasitiformes</taxon>
        <taxon>Ixodida</taxon>
        <taxon>Ixodoidea</taxon>
        <taxon>Ixodidae</taxon>
        <taxon>Haemaphysalinae</taxon>
        <taxon>Haemaphysalis</taxon>
    </lineage>
</organism>
<keyword evidence="5" id="KW-1185">Reference proteome</keyword>
<dbReference type="EMBL" id="JABSTR010000003">
    <property type="protein sequence ID" value="KAH9364935.1"/>
    <property type="molecule type" value="Genomic_DNA"/>
</dbReference>
<dbReference type="Proteomes" id="UP000821853">
    <property type="component" value="Unassembled WGS sequence"/>
</dbReference>
<sequence length="458" mass="51808">MRIQKQLAWKNQDLKDLKDKDEAQRTTERNYGFDEAPSLFTQTKQAKGIHYARTWVMNCLLLRIASPKAYNLLRSMKLLPLPTCSRLNQILEGVPYEYGYNEVALGTISASFSDKPAVQRYGTLILDEIKLKESVDFNKSTYKFDGFVNFSRSQGEAATVHADHALVIMFIPLFHNWVQPVASFATRGAAPGFVLAKLVLECVIELERHNASVIAVAGPHCINFKHYEHLYKTEEKAQLKVVPKLTASHVSPGKLEKMNVRLATQLFSRSVALGLRFYREQREPGFEDTEGTERFTALINELFDVLNAKIPVEGIRKGSPKIEVIRTFLCLLNTTEEDSIRLKTKLFASQMTTESLRVTLMSVLDIIILLHDKDVIYVLTAKLNQDPLERFFGVVRGFGGDEDHPAISHFSQIFRLLSLYTPLKMATKGNCSSAFVFGSRCDVIGVGTQFSRCVERRD</sequence>
<feature type="domain" description="Transposable element P transposase-like GTP-binding insertion" evidence="2">
    <location>
        <begin position="220"/>
        <end position="312"/>
    </location>
</feature>
<comment type="caution">
    <text evidence="4">The sequence shown here is derived from an EMBL/GenBank/DDBJ whole genome shotgun (WGS) entry which is preliminary data.</text>
</comment>
<evidence type="ECO:0000313" key="4">
    <source>
        <dbReference type="EMBL" id="KAH9364935.1"/>
    </source>
</evidence>
<dbReference type="Pfam" id="PF21789">
    <property type="entry name" value="TNP-like_RNaseH_C"/>
    <property type="match status" value="1"/>
</dbReference>
<name>A0A9J6FQ60_HAELO</name>
<protein>
    <submittedName>
        <fullName evidence="4">Uncharacterized protein</fullName>
    </submittedName>
</protein>
<dbReference type="InterPro" id="IPR048367">
    <property type="entry name" value="TNP-like_RNaseH_C"/>
</dbReference>
<dbReference type="OrthoDB" id="7698710at2759"/>
<evidence type="ECO:0000259" key="3">
    <source>
        <dbReference type="Pfam" id="PF21789"/>
    </source>
</evidence>
<gene>
    <name evidence="4" type="ORF">HPB48_017970</name>
</gene>
<evidence type="ECO:0000259" key="1">
    <source>
        <dbReference type="Pfam" id="PF21787"/>
    </source>
</evidence>
<dbReference type="VEuPathDB" id="VectorBase:HLOH_065348"/>
<evidence type="ECO:0000259" key="2">
    <source>
        <dbReference type="Pfam" id="PF21788"/>
    </source>
</evidence>
<dbReference type="Pfam" id="PF21787">
    <property type="entry name" value="TNP-like_RNaseH_N"/>
    <property type="match status" value="1"/>
</dbReference>
<feature type="domain" description="Transposable element P transposase-like RNase H" evidence="1">
    <location>
        <begin position="97"/>
        <end position="216"/>
    </location>
</feature>
<evidence type="ECO:0000313" key="5">
    <source>
        <dbReference type="Proteomes" id="UP000821853"/>
    </source>
</evidence>
<proteinExistence type="predicted"/>
<dbReference type="Pfam" id="PF21788">
    <property type="entry name" value="TNP-like_GBD"/>
    <property type="match status" value="1"/>
</dbReference>
<accession>A0A9J6FQ60</accession>
<dbReference type="AlphaFoldDB" id="A0A9J6FQ60"/>
<reference evidence="4 5" key="1">
    <citation type="journal article" date="2020" name="Cell">
        <title>Large-Scale Comparative Analyses of Tick Genomes Elucidate Their Genetic Diversity and Vector Capacities.</title>
        <authorList>
            <consortium name="Tick Genome and Microbiome Consortium (TIGMIC)"/>
            <person name="Jia N."/>
            <person name="Wang J."/>
            <person name="Shi W."/>
            <person name="Du L."/>
            <person name="Sun Y."/>
            <person name="Zhan W."/>
            <person name="Jiang J.F."/>
            <person name="Wang Q."/>
            <person name="Zhang B."/>
            <person name="Ji P."/>
            <person name="Bell-Sakyi L."/>
            <person name="Cui X.M."/>
            <person name="Yuan T.T."/>
            <person name="Jiang B.G."/>
            <person name="Yang W.F."/>
            <person name="Lam T.T."/>
            <person name="Chang Q.C."/>
            <person name="Ding S.J."/>
            <person name="Wang X.J."/>
            <person name="Zhu J.G."/>
            <person name="Ruan X.D."/>
            <person name="Zhao L."/>
            <person name="Wei J.T."/>
            <person name="Ye R.Z."/>
            <person name="Que T.C."/>
            <person name="Du C.H."/>
            <person name="Zhou Y.H."/>
            <person name="Cheng J.X."/>
            <person name="Dai P.F."/>
            <person name="Guo W.B."/>
            <person name="Han X.H."/>
            <person name="Huang E.J."/>
            <person name="Li L.F."/>
            <person name="Wei W."/>
            <person name="Gao Y.C."/>
            <person name="Liu J.Z."/>
            <person name="Shao H.Z."/>
            <person name="Wang X."/>
            <person name="Wang C.C."/>
            <person name="Yang T.C."/>
            <person name="Huo Q.B."/>
            <person name="Li W."/>
            <person name="Chen H.Y."/>
            <person name="Chen S.E."/>
            <person name="Zhou L.G."/>
            <person name="Ni X.B."/>
            <person name="Tian J.H."/>
            <person name="Sheng Y."/>
            <person name="Liu T."/>
            <person name="Pan Y.S."/>
            <person name="Xia L.Y."/>
            <person name="Li J."/>
            <person name="Zhao F."/>
            <person name="Cao W.C."/>
        </authorList>
    </citation>
    <scope>NUCLEOTIDE SEQUENCE [LARGE SCALE GENOMIC DNA]</scope>
    <source>
        <strain evidence="4">HaeL-2018</strain>
    </source>
</reference>
<feature type="domain" description="Transposable element P transposase-like RNase H C-terminal" evidence="3">
    <location>
        <begin position="382"/>
        <end position="415"/>
    </location>
</feature>
<dbReference type="OMA" id="THWISAK"/>
<dbReference type="InterPro" id="IPR048365">
    <property type="entry name" value="TNP-like_RNaseH_N"/>
</dbReference>